<evidence type="ECO:0000256" key="2">
    <source>
        <dbReference type="ARBA" id="ARBA00004134"/>
    </source>
</evidence>
<comment type="caution">
    <text evidence="19">The sequence shown here is derived from an EMBL/GenBank/DDBJ whole genome shotgun (WGS) entry which is preliminary data.</text>
</comment>
<feature type="compositionally biased region" description="Basic and acidic residues" evidence="15">
    <location>
        <begin position="936"/>
        <end position="949"/>
    </location>
</feature>
<dbReference type="SUPFAM" id="SSF47473">
    <property type="entry name" value="EF-hand"/>
    <property type="match status" value="3"/>
</dbReference>
<evidence type="ECO:0000256" key="6">
    <source>
        <dbReference type="ARBA" id="ARBA00017312"/>
    </source>
</evidence>
<evidence type="ECO:0000256" key="11">
    <source>
        <dbReference type="ARBA" id="ARBA00023203"/>
    </source>
</evidence>
<evidence type="ECO:0000256" key="1">
    <source>
        <dbReference type="ARBA" id="ARBA00004125"/>
    </source>
</evidence>
<dbReference type="InterPro" id="IPR018247">
    <property type="entry name" value="EF_Hand_1_Ca_BS"/>
</dbReference>
<comment type="function">
    <text evidence="13">Component of the PAN1 actin cytoskeleton-regulatory complex required for the internalization of endosomes during actin-coupled endocytosis. The complex links the site of endocytosis to the cell membrane-associated actin cytoskeleton. Mediates uptake of external molecules and vacuolar degradation of plasma membrane proteins. Plays a role in the proper organization of the cell membrane-associated actin cytoskeleton and promotes its destabilization.</text>
</comment>
<dbReference type="EMBL" id="NPHW01006197">
    <property type="protein sequence ID" value="OXV06027.1"/>
    <property type="molecule type" value="Genomic_DNA"/>
</dbReference>
<feature type="compositionally biased region" description="Basic and acidic residues" evidence="15">
    <location>
        <begin position="1031"/>
        <end position="1043"/>
    </location>
</feature>
<feature type="region of interest" description="Disordered" evidence="15">
    <location>
        <begin position="110"/>
        <end position="135"/>
    </location>
</feature>
<feature type="region of interest" description="Disordered" evidence="15">
    <location>
        <begin position="1210"/>
        <end position="1241"/>
    </location>
</feature>
<evidence type="ECO:0000313" key="20">
    <source>
        <dbReference type="Proteomes" id="UP000243515"/>
    </source>
</evidence>
<feature type="region of interest" description="Disordered" evidence="15">
    <location>
        <begin position="526"/>
        <end position="545"/>
    </location>
</feature>
<evidence type="ECO:0000256" key="7">
    <source>
        <dbReference type="ARBA" id="ARBA00022583"/>
    </source>
</evidence>
<evidence type="ECO:0000256" key="12">
    <source>
        <dbReference type="ARBA" id="ARBA00023212"/>
    </source>
</evidence>
<feature type="compositionally biased region" description="Low complexity" evidence="15">
    <location>
        <begin position="770"/>
        <end position="788"/>
    </location>
</feature>
<dbReference type="GO" id="GO:0010008">
    <property type="term" value="C:endosome membrane"/>
    <property type="evidence" value="ECO:0007669"/>
    <property type="project" value="UniProtKB-SubCell"/>
</dbReference>
<name>A0A232LQE4_9EURO</name>
<keyword evidence="11" id="KW-0009">Actin-binding</keyword>
<dbReference type="SMART" id="SM00054">
    <property type="entry name" value="EFh"/>
    <property type="match status" value="3"/>
</dbReference>
<evidence type="ECO:0000313" key="19">
    <source>
        <dbReference type="EMBL" id="OXV06027.1"/>
    </source>
</evidence>
<dbReference type="Proteomes" id="UP000243515">
    <property type="component" value="Unassembled WGS sequence"/>
</dbReference>
<feature type="domain" description="EH" evidence="17">
    <location>
        <begin position="293"/>
        <end position="383"/>
    </location>
</feature>
<dbReference type="GO" id="GO:0005509">
    <property type="term" value="F:calcium ion binding"/>
    <property type="evidence" value="ECO:0007669"/>
    <property type="project" value="InterPro"/>
</dbReference>
<dbReference type="PANTHER" id="PTHR11216">
    <property type="entry name" value="EH DOMAIN"/>
    <property type="match status" value="1"/>
</dbReference>
<dbReference type="InterPro" id="IPR011992">
    <property type="entry name" value="EF-hand-dom_pair"/>
</dbReference>
<dbReference type="Gene3D" id="1.10.8.10">
    <property type="entry name" value="DNA helicase RuvA subunit, C-terminal domain"/>
    <property type="match status" value="1"/>
</dbReference>
<dbReference type="CDD" id="cd00052">
    <property type="entry name" value="EH"/>
    <property type="match status" value="3"/>
</dbReference>
<feature type="region of interest" description="Disordered" evidence="15">
    <location>
        <begin position="900"/>
        <end position="1058"/>
    </location>
</feature>
<accession>A0A232LQE4</accession>
<evidence type="ECO:0000259" key="18">
    <source>
        <dbReference type="PROSITE" id="PS50222"/>
    </source>
</evidence>
<evidence type="ECO:0000259" key="17">
    <source>
        <dbReference type="PROSITE" id="PS50031"/>
    </source>
</evidence>
<feature type="compositionally biased region" description="Pro residues" evidence="15">
    <location>
        <begin position="120"/>
        <end position="135"/>
    </location>
</feature>
<protein>
    <recommendedName>
        <fullName evidence="6">Actin cytoskeleton-regulatory complex protein END3</fullName>
    </recommendedName>
    <alternativeName>
        <fullName evidence="5">Actin cytoskeleton-regulatory complex protein end3</fullName>
    </alternativeName>
    <alternativeName>
        <fullName evidence="14">Cytoskeletal adapter protein sagA</fullName>
    </alternativeName>
</protein>
<dbReference type="InterPro" id="IPR009060">
    <property type="entry name" value="UBA-like_sf"/>
</dbReference>
<organism evidence="19 20">
    <name type="scientific">Elaphomyces granulatus</name>
    <dbReference type="NCBI Taxonomy" id="519963"/>
    <lineage>
        <taxon>Eukaryota</taxon>
        <taxon>Fungi</taxon>
        <taxon>Dikarya</taxon>
        <taxon>Ascomycota</taxon>
        <taxon>Pezizomycotina</taxon>
        <taxon>Eurotiomycetes</taxon>
        <taxon>Eurotiomycetidae</taxon>
        <taxon>Eurotiales</taxon>
        <taxon>Elaphomycetaceae</taxon>
        <taxon>Elaphomyces</taxon>
    </lineage>
</organism>
<proteinExistence type="predicted"/>
<evidence type="ECO:0000256" key="13">
    <source>
        <dbReference type="ARBA" id="ARBA00025194"/>
    </source>
</evidence>
<dbReference type="PROSITE" id="PS50031">
    <property type="entry name" value="EH"/>
    <property type="match status" value="3"/>
</dbReference>
<evidence type="ECO:0000256" key="10">
    <source>
        <dbReference type="ARBA" id="ARBA00023054"/>
    </source>
</evidence>
<dbReference type="GO" id="GO:0030479">
    <property type="term" value="C:actin cortical patch"/>
    <property type="evidence" value="ECO:0007669"/>
    <property type="project" value="UniProtKB-SubCell"/>
</dbReference>
<dbReference type="OrthoDB" id="524326at2759"/>
<dbReference type="SMART" id="SM00165">
    <property type="entry name" value="UBA"/>
    <property type="match status" value="1"/>
</dbReference>
<feature type="compositionally biased region" description="Low complexity" evidence="15">
    <location>
        <begin position="110"/>
        <end position="119"/>
    </location>
</feature>
<evidence type="ECO:0000256" key="3">
    <source>
        <dbReference type="ARBA" id="ARBA00004413"/>
    </source>
</evidence>
<dbReference type="PROSITE" id="PS50030">
    <property type="entry name" value="UBA"/>
    <property type="match status" value="1"/>
</dbReference>
<keyword evidence="12" id="KW-0206">Cytoskeleton</keyword>
<feature type="domain" description="EH" evidence="17">
    <location>
        <begin position="139"/>
        <end position="234"/>
    </location>
</feature>
<keyword evidence="9" id="KW-0106">Calcium</keyword>
<comment type="subunit">
    <text evidence="4">Component of the PAN1 actin cytoskeleton-regulatory complex.</text>
</comment>
<keyword evidence="12" id="KW-0963">Cytoplasm</keyword>
<dbReference type="GO" id="GO:0005886">
    <property type="term" value="C:plasma membrane"/>
    <property type="evidence" value="ECO:0007669"/>
    <property type="project" value="UniProtKB-SubCell"/>
</dbReference>
<feature type="compositionally biased region" description="Low complexity" evidence="15">
    <location>
        <begin position="420"/>
        <end position="442"/>
    </location>
</feature>
<sequence length="1290" mass="137860">MPETGQPINLSTEEKRVFSQLFQSADKTGLGVVTGEFAVPFFEKTKLPPETLGVIWQIADRENRGFLTPPGFTVVLRLIGHAQAGRVPTAELALHSGPLPRFDGLIDIPSSRASDAGSASPPPPPPANPIRVPPLNPDDVQKFNAVFDKSETPNGLISGMNGWGEVAKQIFERWNLPNEILGRIWNVADTKQRGQLDATEFIIAMHLLSSYRTGAIRGVPQTLPPGLYEAVARRSIRTSTGSRPGSDIIPPVPSIPKQYSGPPRTQSPLNRQPFSMSLFTQSTGPEWLISPQEKAGYDNVFTAVDVAKAGMISGDQAVAFFGNAKLAEDVLAQIWDLADIDADGQLTKDEFAVAMYLVRQQRNKKEPLPAVLPPALIPPSMRRQATGRPTQPPAPLVAQRSAAEDLFGLDAFNAPVAAAPTQVPQSTGSSSSAFQAPSSPTSGVPPRSASTTFKPFVPSSQFGQSLNPQLNNITATPSPGRSPAPPPDDLLGDNDPEESKKLTQETAELANLSNQIGLLSKEMQTVQTKRASAEHEFSQTSQQKRDFEARLAQARTMYEKELKDFKALEERLNTSRSEAKKFHQDFALIEASREDLQNQYNQISAALAADQGENSVLKEKIRRVTAEITQLKSALEKARSEARQQKGLVAINKKQLATVEAERDKFQGEIETVTREKQGAEGEAAFVTPNTSDIASPAISMASQNTNPFFRRTTTGLSDNTTLPAANQQNAFDSLFGPALAVPPTSTPPPPTSFRAQSPPVQQATEGSKTPDTSAAPTPSLSPSPSTLGFPEFPPQSRQITPSSVPLGDEAHVPPVTSSTKASPPVGQPDIPEIGTPLEPSSRNMISVPSAKGDDNPIPMNGDKWPALSPFDEPQATIPTKEVPKVANSQEESKQTFPAMPDAFPLESIGASGPTNHEVSTPVKDPTFDELFGGVTRERSQSQKAHDVEEAFAAMKPHSSGRSDKPDTENEFPPISELDNDDDSSDSEAQLAFDDNFAPSSPLRNGGHSKPDTWQLQAFPVPAAVPPTRPALEREDTPKDIPDIVKPGPGDSSNNIEPILPSSINAALPSNVLSVLETTAAEAPIGTEEPLRDVATDSVKKKPAFSDFDAAFAGLDLAPAKEVEDSSDDEPEAQANKASHDFDFSFDSPLQPSKPVAAPTNAGAVASPDFFSFESNINVSTVDASSQPLALRPGGGSTGTAQHNWDAIFAPLEGPKAPGGGSNGSLKPAESSVVPGTSKPGWALAAETGEDDFILQRLTGMGFPREESLAALEKFDYNINKAADFLTSRS</sequence>
<gene>
    <name evidence="19" type="ORF">Egran_06203</name>
</gene>
<dbReference type="PANTHER" id="PTHR11216:SF170">
    <property type="entry name" value="DYNAMIN ASSOCIATED PROTEIN 160, ISOFORM D"/>
    <property type="match status" value="1"/>
</dbReference>
<comment type="subcellular location">
    <subcellularLocation>
        <location evidence="3">Cell membrane</location>
        <topology evidence="3">Peripheral membrane protein</topology>
        <orientation evidence="3">Cytoplasmic side</orientation>
    </subcellularLocation>
    <subcellularLocation>
        <location evidence="2">Cytoplasm</location>
        <location evidence="2">Cytoskeleton</location>
        <location evidence="2">Actin patch</location>
    </subcellularLocation>
    <subcellularLocation>
        <location evidence="1">Endosome membrane</location>
        <topology evidence="1">Peripheral membrane protein</topology>
        <orientation evidence="1">Cytoplasmic side</orientation>
    </subcellularLocation>
</comment>
<feature type="region of interest" description="Disordered" evidence="15">
    <location>
        <begin position="369"/>
        <end position="396"/>
    </location>
</feature>
<dbReference type="InterPro" id="IPR000261">
    <property type="entry name" value="EH_dom"/>
</dbReference>
<keyword evidence="8" id="KW-0967">Endosome</keyword>
<keyword evidence="20" id="KW-1185">Reference proteome</keyword>
<dbReference type="GO" id="GO:0006897">
    <property type="term" value="P:endocytosis"/>
    <property type="evidence" value="ECO:0007669"/>
    <property type="project" value="UniProtKB-KW"/>
</dbReference>
<feature type="region of interest" description="Disordered" evidence="15">
    <location>
        <begin position="237"/>
        <end position="266"/>
    </location>
</feature>
<dbReference type="Gene3D" id="1.10.238.10">
    <property type="entry name" value="EF-hand"/>
    <property type="match status" value="3"/>
</dbReference>
<keyword evidence="10" id="KW-0175">Coiled coil</keyword>
<feature type="compositionally biased region" description="Basic and acidic residues" evidence="15">
    <location>
        <begin position="531"/>
        <end position="545"/>
    </location>
</feature>
<dbReference type="Pfam" id="PF12763">
    <property type="entry name" value="EH"/>
    <property type="match status" value="3"/>
</dbReference>
<feature type="compositionally biased region" description="Polar residues" evidence="15">
    <location>
        <begin position="448"/>
        <end position="473"/>
    </location>
</feature>
<reference evidence="19 20" key="1">
    <citation type="journal article" date="2015" name="Environ. Microbiol.">
        <title>Metagenome sequence of Elaphomyces granulatus from sporocarp tissue reveals Ascomycota ectomycorrhizal fingerprints of genome expansion and a Proteobacteria-rich microbiome.</title>
        <authorList>
            <person name="Quandt C.A."/>
            <person name="Kohler A."/>
            <person name="Hesse C.N."/>
            <person name="Sharpton T.J."/>
            <person name="Martin F."/>
            <person name="Spatafora J.W."/>
        </authorList>
    </citation>
    <scope>NUCLEOTIDE SEQUENCE [LARGE SCALE GENOMIC DNA]</scope>
    <source>
        <strain evidence="19 20">OSC145934</strain>
    </source>
</reference>
<feature type="domain" description="EH" evidence="17">
    <location>
        <begin position="14"/>
        <end position="114"/>
    </location>
</feature>
<feature type="domain" description="EF-hand" evidence="18">
    <location>
        <begin position="176"/>
        <end position="211"/>
    </location>
</feature>
<dbReference type="PROSITE" id="PS50222">
    <property type="entry name" value="EF_HAND_2"/>
    <property type="match status" value="2"/>
</dbReference>
<dbReference type="GO" id="GO:0003779">
    <property type="term" value="F:actin binding"/>
    <property type="evidence" value="ECO:0007669"/>
    <property type="project" value="UniProtKB-KW"/>
</dbReference>
<dbReference type="GO" id="GO:0016197">
    <property type="term" value="P:endosomal transport"/>
    <property type="evidence" value="ECO:0007669"/>
    <property type="project" value="TreeGrafter"/>
</dbReference>
<evidence type="ECO:0000259" key="16">
    <source>
        <dbReference type="PROSITE" id="PS50030"/>
    </source>
</evidence>
<feature type="region of interest" description="Disordered" evidence="15">
    <location>
        <begin position="736"/>
        <end position="875"/>
    </location>
</feature>
<evidence type="ECO:0000256" key="14">
    <source>
        <dbReference type="ARBA" id="ARBA00032224"/>
    </source>
</evidence>
<dbReference type="InterPro" id="IPR002048">
    <property type="entry name" value="EF_hand_dom"/>
</dbReference>
<evidence type="ECO:0000256" key="4">
    <source>
        <dbReference type="ARBA" id="ARBA00011159"/>
    </source>
</evidence>
<feature type="region of interest" description="Disordered" evidence="15">
    <location>
        <begin position="420"/>
        <end position="503"/>
    </location>
</feature>
<feature type="compositionally biased region" description="Polar residues" evidence="15">
    <location>
        <begin position="754"/>
        <end position="768"/>
    </location>
</feature>
<evidence type="ECO:0000256" key="8">
    <source>
        <dbReference type="ARBA" id="ARBA00022753"/>
    </source>
</evidence>
<keyword evidence="7" id="KW-0254">Endocytosis</keyword>
<evidence type="ECO:0000256" key="15">
    <source>
        <dbReference type="SAM" id="MobiDB-lite"/>
    </source>
</evidence>
<dbReference type="Pfam" id="PF00627">
    <property type="entry name" value="UBA"/>
    <property type="match status" value="1"/>
</dbReference>
<evidence type="ECO:0000256" key="9">
    <source>
        <dbReference type="ARBA" id="ARBA00022837"/>
    </source>
</evidence>
<dbReference type="SUPFAM" id="SSF46934">
    <property type="entry name" value="UBA-like"/>
    <property type="match status" value="1"/>
</dbReference>
<feature type="domain" description="UBA" evidence="16">
    <location>
        <begin position="1247"/>
        <end position="1289"/>
    </location>
</feature>
<dbReference type="CDD" id="cd14270">
    <property type="entry name" value="UBA"/>
    <property type="match status" value="1"/>
</dbReference>
<dbReference type="InterPro" id="IPR015940">
    <property type="entry name" value="UBA"/>
</dbReference>
<dbReference type="Gene3D" id="1.10.287.1490">
    <property type="match status" value="1"/>
</dbReference>
<evidence type="ECO:0000256" key="5">
    <source>
        <dbReference type="ARBA" id="ARBA00013889"/>
    </source>
</evidence>
<feature type="region of interest" description="Disordered" evidence="15">
    <location>
        <begin position="1119"/>
        <end position="1161"/>
    </location>
</feature>
<dbReference type="SMART" id="SM00027">
    <property type="entry name" value="EH"/>
    <property type="match status" value="3"/>
</dbReference>
<dbReference type="PROSITE" id="PS00018">
    <property type="entry name" value="EF_HAND_1"/>
    <property type="match status" value="1"/>
</dbReference>
<feature type="domain" description="EF-hand" evidence="18">
    <location>
        <begin position="326"/>
        <end position="361"/>
    </location>
</feature>